<dbReference type="GO" id="GO:0006508">
    <property type="term" value="P:proteolysis"/>
    <property type="evidence" value="ECO:0007669"/>
    <property type="project" value="UniProtKB-KW"/>
</dbReference>
<name>A0A0S6UAA6_NEOTH</name>
<dbReference type="AlphaFoldDB" id="A0A0S6UAA6"/>
<dbReference type="InterPro" id="IPR001539">
    <property type="entry name" value="Peptidase_U32"/>
</dbReference>
<evidence type="ECO:0000313" key="2">
    <source>
        <dbReference type="EMBL" id="GAF24840.1"/>
    </source>
</evidence>
<dbReference type="EMBL" id="DF238840">
    <property type="protein sequence ID" value="GAF24840.1"/>
    <property type="molecule type" value="Genomic_DNA"/>
</dbReference>
<dbReference type="PANTHER" id="PTHR30217:SF10">
    <property type="entry name" value="23S RRNA 5-HYDROXYCYTIDINE C2501 SYNTHASE"/>
    <property type="match status" value="1"/>
</dbReference>
<keyword evidence="2" id="KW-0645">Protease</keyword>
<organism evidence="2">
    <name type="scientific">Moorella thermoacetica Y72</name>
    <dbReference type="NCBI Taxonomy" id="1325331"/>
    <lineage>
        <taxon>Bacteria</taxon>
        <taxon>Bacillati</taxon>
        <taxon>Bacillota</taxon>
        <taxon>Clostridia</taxon>
        <taxon>Neomoorellales</taxon>
        <taxon>Neomoorellaceae</taxon>
        <taxon>Neomoorella</taxon>
    </lineage>
</organism>
<proteinExistence type="predicted"/>
<dbReference type="Pfam" id="PF01136">
    <property type="entry name" value="Peptidase_U32"/>
    <property type="match status" value="2"/>
</dbReference>
<gene>
    <name evidence="2" type="ORF">MTY_0168</name>
</gene>
<accession>A0A0S6UAA6</accession>
<sequence length="862" mass="94110">MNKPELMAPAGNQEALKAAIANGADAVYLGGRQFNARAGADNFDRDGILAALDYAHERGCRVYVTVNILLADRELPAAMDYLYFLGAARVDGVIVQDLGLAHLARRLLPELPLIGSTQMTVTNAAGVKYLEQLGFKRVVLARELSLDDIRAIREQVELELEAFVHGALCFSYSGQCLLSSMIGGRSGNRGRCGQPCRLAYTLVDEAGHPLEAKPEHLLSTRDLYTLDRIPDLLAAGVTAFKIEGRLRRPEYVAVVTRAYRRVIDRYLADPRGFAVSPAERAEVAQIFNRDFTPGYLDGDPGVELMGYGRPSNRGLYLGRAGRRQGERWLVRLEAPLRRGDGLDVWVSRGGHQGIVVHHIWQEGREVPQAPPGTTVALELPPATRPGDRIFKTSDVELLEEVRRTYTSPREEPRVPLTMAVRGRPGYPLELEVVDPGGNRVQARTAVAAAVAKRHPLDMATLTAQLGRLGNTPYRLDRLVAHLEGPVMVPLSELNRLRREAIEELRQKRLSSWPQRVPSPESFRAGLEVCLTPRGRVQAPTTKTTITGYTGLPGPVAGNGYHRPRLAVAVGDGEGARVALAAGAGRVYLAGEIWQGKETLDTGDLRELVALAGEKGAEVIPALPRLWHEKEAGKVKKRLEQFMEAGARLIMVANPGGLELLQEYHLAGWGDYPLNVFNVTAVEALAAAGLQGVTLSPELNLEQLREFKSRAPGLPLEGIVHGSLPLIVSAHCVLGARLGGKKPGQVCTAPCRRGRYGLKDRLGLVFPVATDRQCRFYLYNPKEMCLVDHLAAIAGLGLAWIRIEAREKPPGYIRRVTALYREALAALGTREESRVLGAAAREAEALAPAGITRGHYFRGVIDV</sequence>
<dbReference type="Pfam" id="PF12392">
    <property type="entry name" value="DUF3656"/>
    <property type="match status" value="1"/>
</dbReference>
<reference evidence="2" key="1">
    <citation type="journal article" date="2014" name="Gene">
        <title>Genome-guided analysis of transformation efficiency and carbon dioxide assimilation by Moorella thermoacetica Y72.</title>
        <authorList>
            <person name="Tsukahara K."/>
            <person name="Kita A."/>
            <person name="Nakashimada Y."/>
            <person name="Hoshino T."/>
            <person name="Murakami K."/>
        </authorList>
    </citation>
    <scope>NUCLEOTIDE SEQUENCE [LARGE SCALE GENOMIC DNA]</scope>
    <source>
        <strain evidence="2">Y72</strain>
    </source>
</reference>
<dbReference type="PROSITE" id="PS01276">
    <property type="entry name" value="PEPTIDASE_U32"/>
    <property type="match status" value="1"/>
</dbReference>
<evidence type="ECO:0000259" key="1">
    <source>
        <dbReference type="Pfam" id="PF12392"/>
    </source>
</evidence>
<keyword evidence="2" id="KW-0378">Hydrolase</keyword>
<dbReference type="Proteomes" id="UP000063718">
    <property type="component" value="Unassembled WGS sequence"/>
</dbReference>
<dbReference type="PANTHER" id="PTHR30217">
    <property type="entry name" value="PEPTIDASE U32 FAMILY"/>
    <property type="match status" value="1"/>
</dbReference>
<protein>
    <submittedName>
        <fullName evidence="2">Collagenase and related proteases</fullName>
    </submittedName>
</protein>
<feature type="domain" description="Peptidase U32 collagenase" evidence="1">
    <location>
        <begin position="389"/>
        <end position="509"/>
    </location>
</feature>
<dbReference type="InterPro" id="IPR020988">
    <property type="entry name" value="Pept_U32_collagenase"/>
</dbReference>
<dbReference type="GO" id="GO:0008233">
    <property type="term" value="F:peptidase activity"/>
    <property type="evidence" value="ECO:0007669"/>
    <property type="project" value="UniProtKB-KW"/>
</dbReference>
<dbReference type="RefSeq" id="WP_025773016.1">
    <property type="nucleotide sequence ID" value="NZ_DF238840.1"/>
</dbReference>
<dbReference type="InterPro" id="IPR051454">
    <property type="entry name" value="RNA/ubiquinone_mod_enzymes"/>
</dbReference>